<feature type="compositionally biased region" description="Polar residues" evidence="1">
    <location>
        <begin position="31"/>
        <end position="41"/>
    </location>
</feature>
<gene>
    <name evidence="2" type="ORF">Scep_005095</name>
</gene>
<sequence>MKSMKSMKPSYTPSPKSVAAAPPPNSSSVNTQPAKPSSNKRNSVKPLVTLSPKPPSPSPLNRWKKKKKKRKGGSPATSKTTEVGFNDAVSPKQRESGGRLSEGATTLGFLSSKTRETLLLKC</sequence>
<dbReference type="AlphaFoldDB" id="A0AAP0KTV3"/>
<dbReference type="Proteomes" id="UP001419268">
    <property type="component" value="Unassembled WGS sequence"/>
</dbReference>
<proteinExistence type="predicted"/>
<accession>A0AAP0KTV3</accession>
<protein>
    <submittedName>
        <fullName evidence="2">Uncharacterized protein</fullName>
    </submittedName>
</protein>
<evidence type="ECO:0000256" key="1">
    <source>
        <dbReference type="SAM" id="MobiDB-lite"/>
    </source>
</evidence>
<organism evidence="2 3">
    <name type="scientific">Stephania cephalantha</name>
    <dbReference type="NCBI Taxonomy" id="152367"/>
    <lineage>
        <taxon>Eukaryota</taxon>
        <taxon>Viridiplantae</taxon>
        <taxon>Streptophyta</taxon>
        <taxon>Embryophyta</taxon>
        <taxon>Tracheophyta</taxon>
        <taxon>Spermatophyta</taxon>
        <taxon>Magnoliopsida</taxon>
        <taxon>Ranunculales</taxon>
        <taxon>Menispermaceae</taxon>
        <taxon>Menispermoideae</taxon>
        <taxon>Cissampelideae</taxon>
        <taxon>Stephania</taxon>
    </lineage>
</organism>
<evidence type="ECO:0000313" key="3">
    <source>
        <dbReference type="Proteomes" id="UP001419268"/>
    </source>
</evidence>
<reference evidence="2 3" key="1">
    <citation type="submission" date="2024-01" db="EMBL/GenBank/DDBJ databases">
        <title>Genome assemblies of Stephania.</title>
        <authorList>
            <person name="Yang L."/>
        </authorList>
    </citation>
    <scope>NUCLEOTIDE SEQUENCE [LARGE SCALE GENOMIC DNA]</scope>
    <source>
        <strain evidence="2">JXDWG</strain>
        <tissue evidence="2">Leaf</tissue>
    </source>
</reference>
<feature type="region of interest" description="Disordered" evidence="1">
    <location>
        <begin position="1"/>
        <end position="104"/>
    </location>
</feature>
<feature type="compositionally biased region" description="Low complexity" evidence="1">
    <location>
        <begin position="13"/>
        <end position="30"/>
    </location>
</feature>
<feature type="compositionally biased region" description="Basic residues" evidence="1">
    <location>
        <begin position="62"/>
        <end position="72"/>
    </location>
</feature>
<keyword evidence="3" id="KW-1185">Reference proteome</keyword>
<evidence type="ECO:0000313" key="2">
    <source>
        <dbReference type="EMBL" id="KAK9158521.1"/>
    </source>
</evidence>
<dbReference type="EMBL" id="JBBNAG010000002">
    <property type="protein sequence ID" value="KAK9158521.1"/>
    <property type="molecule type" value="Genomic_DNA"/>
</dbReference>
<name>A0AAP0KTV3_9MAGN</name>
<comment type="caution">
    <text evidence="2">The sequence shown here is derived from an EMBL/GenBank/DDBJ whole genome shotgun (WGS) entry which is preliminary data.</text>
</comment>